<keyword evidence="4" id="KW-0963">Cytoplasm</keyword>
<dbReference type="UniPathway" id="UPA00098">
    <property type="reaction ID" value="UER00361"/>
</dbReference>
<comment type="similarity">
    <text evidence="1 4">Belongs to the pyrroline-5-carboxylate reductase family.</text>
</comment>
<evidence type="ECO:0000256" key="5">
    <source>
        <dbReference type="NCBIfam" id="TIGR00112"/>
    </source>
</evidence>
<dbReference type="InterPro" id="IPR029036">
    <property type="entry name" value="P5CR_dimer"/>
</dbReference>
<dbReference type="InterPro" id="IPR000304">
    <property type="entry name" value="Pyrroline-COOH_reductase"/>
</dbReference>
<dbReference type="Proteomes" id="UP000282106">
    <property type="component" value="Unassembled WGS sequence"/>
</dbReference>
<dbReference type="EC" id="1.5.1.2" evidence="4 5"/>
<keyword evidence="4" id="KW-0028">Amino-acid biosynthesis</keyword>
<evidence type="ECO:0000256" key="4">
    <source>
        <dbReference type="HAMAP-Rule" id="MF_01925"/>
    </source>
</evidence>
<dbReference type="Gene3D" id="3.40.50.720">
    <property type="entry name" value="NAD(P)-binding Rossmann-like Domain"/>
    <property type="match status" value="1"/>
</dbReference>
<dbReference type="InterPro" id="IPR008927">
    <property type="entry name" value="6-PGluconate_DH-like_C_sf"/>
</dbReference>
<comment type="caution">
    <text evidence="9">The sequence shown here is derived from an EMBL/GenBank/DDBJ whole genome shotgun (WGS) entry which is preliminary data.</text>
</comment>
<accession>A0A3N0VGB4</accession>
<comment type="subcellular location">
    <subcellularLocation>
        <location evidence="4">Cytoplasm</location>
    </subcellularLocation>
</comment>
<keyword evidence="4" id="KW-0641">Proline biosynthesis</keyword>
<dbReference type="GO" id="GO:0055129">
    <property type="term" value="P:L-proline biosynthetic process"/>
    <property type="evidence" value="ECO:0007669"/>
    <property type="project" value="UniProtKB-UniRule"/>
</dbReference>
<sequence length="278" mass="28174">MTQPASPTARVAFIGGGNMAAALIGGLLKTGWPAAQIAVAEPQAARADWLRQQFGVQVAASAAEVSADADALVLAVKPQQMREALAGVATKPGALALSIAAGVRLATLQRLLGSQLRYVRTMPNTPALFGAGITGLYAPAGTPAEARDLAQTLLAAAGACVWVEREEELDAVTALSGSGPAYFFLLVEALREAGSALGLKPEIAAQLAAQTCIGAARMVADAGQDVSSLRANVTSKGGTTEAAVQHLESAGLRAIFAEALARADARAKQLGDALDLAP</sequence>
<evidence type="ECO:0000256" key="3">
    <source>
        <dbReference type="ARBA" id="ARBA00023002"/>
    </source>
</evidence>
<dbReference type="PANTHER" id="PTHR11645">
    <property type="entry name" value="PYRROLINE-5-CARBOXYLATE REDUCTASE"/>
    <property type="match status" value="1"/>
</dbReference>
<dbReference type="InterPro" id="IPR036291">
    <property type="entry name" value="NAD(P)-bd_dom_sf"/>
</dbReference>
<dbReference type="GO" id="GO:0004735">
    <property type="term" value="F:pyrroline-5-carboxylate reductase activity"/>
    <property type="evidence" value="ECO:0007669"/>
    <property type="project" value="UniProtKB-UniRule"/>
</dbReference>
<proteinExistence type="inferred from homology"/>
<gene>
    <name evidence="4" type="primary">proC</name>
    <name evidence="9" type="ORF">ED208_04925</name>
</gene>
<evidence type="ECO:0000259" key="8">
    <source>
        <dbReference type="Pfam" id="PF14748"/>
    </source>
</evidence>
<dbReference type="SUPFAM" id="SSF51735">
    <property type="entry name" value="NAD(P)-binding Rossmann-fold domains"/>
    <property type="match status" value="1"/>
</dbReference>
<comment type="catalytic activity">
    <reaction evidence="4">
        <text>L-proline + NAD(+) = (S)-1-pyrroline-5-carboxylate + NADH + 2 H(+)</text>
        <dbReference type="Rhea" id="RHEA:14105"/>
        <dbReference type="ChEBI" id="CHEBI:15378"/>
        <dbReference type="ChEBI" id="CHEBI:17388"/>
        <dbReference type="ChEBI" id="CHEBI:57540"/>
        <dbReference type="ChEBI" id="CHEBI:57945"/>
        <dbReference type="ChEBI" id="CHEBI:60039"/>
        <dbReference type="EC" id="1.5.1.2"/>
    </reaction>
</comment>
<feature type="domain" description="Pyrroline-5-carboxylate reductase catalytic N-terminal" evidence="7">
    <location>
        <begin position="10"/>
        <end position="102"/>
    </location>
</feature>
<dbReference type="HAMAP" id="MF_01925">
    <property type="entry name" value="P5C_reductase"/>
    <property type="match status" value="1"/>
</dbReference>
<dbReference type="GO" id="GO:0005737">
    <property type="term" value="C:cytoplasm"/>
    <property type="evidence" value="ECO:0007669"/>
    <property type="project" value="UniProtKB-SubCell"/>
</dbReference>
<evidence type="ECO:0000256" key="6">
    <source>
        <dbReference type="PIRSR" id="PIRSR000193-1"/>
    </source>
</evidence>
<dbReference type="PIRSF" id="PIRSF000193">
    <property type="entry name" value="Pyrrol-5-carb_rd"/>
    <property type="match status" value="1"/>
</dbReference>
<feature type="domain" description="Pyrroline-5-carboxylate reductase dimerisation" evidence="8">
    <location>
        <begin position="166"/>
        <end position="270"/>
    </location>
</feature>
<dbReference type="EMBL" id="RJVO01000002">
    <property type="protein sequence ID" value="ROH91732.1"/>
    <property type="molecule type" value="Genomic_DNA"/>
</dbReference>
<dbReference type="NCBIfam" id="TIGR00112">
    <property type="entry name" value="proC"/>
    <property type="match status" value="1"/>
</dbReference>
<dbReference type="SUPFAM" id="SSF48179">
    <property type="entry name" value="6-phosphogluconate dehydrogenase C-terminal domain-like"/>
    <property type="match status" value="1"/>
</dbReference>
<dbReference type="FunCoup" id="A0A3N0VGB4">
    <property type="interactions" value="497"/>
</dbReference>
<comment type="function">
    <text evidence="4">Catalyzes the reduction of 1-pyrroline-5-carboxylate (PCA) to L-proline.</text>
</comment>
<evidence type="ECO:0000313" key="9">
    <source>
        <dbReference type="EMBL" id="ROH91732.1"/>
    </source>
</evidence>
<dbReference type="Pfam" id="PF14748">
    <property type="entry name" value="P5CR_dimer"/>
    <property type="match status" value="1"/>
</dbReference>
<dbReference type="RefSeq" id="WP_123210776.1">
    <property type="nucleotide sequence ID" value="NZ_RJVO01000002.1"/>
</dbReference>
<dbReference type="InParanoid" id="A0A3N0VGB4"/>
<protein>
    <recommendedName>
        <fullName evidence="4 5">Pyrroline-5-carboxylate reductase</fullName>
        <shortName evidence="4">P5C reductase</shortName>
        <shortName evidence="4">P5CR</shortName>
        <ecNumber evidence="4 5">1.5.1.2</ecNumber>
    </recommendedName>
    <alternativeName>
        <fullName evidence="4">PCA reductase</fullName>
    </alternativeName>
</protein>
<evidence type="ECO:0000256" key="1">
    <source>
        <dbReference type="ARBA" id="ARBA00005525"/>
    </source>
</evidence>
<comment type="pathway">
    <text evidence="4">Amino-acid biosynthesis; L-proline biosynthesis; L-proline from L-glutamate 5-semialdehyde: step 1/1.</text>
</comment>
<feature type="binding site" evidence="6">
    <location>
        <begin position="75"/>
        <end position="78"/>
    </location>
    <ligand>
        <name>NADP(+)</name>
        <dbReference type="ChEBI" id="CHEBI:58349"/>
    </ligand>
</feature>
<keyword evidence="3 4" id="KW-0560">Oxidoreductase</keyword>
<comment type="catalytic activity">
    <reaction evidence="4">
        <text>L-proline + NADP(+) = (S)-1-pyrroline-5-carboxylate + NADPH + 2 H(+)</text>
        <dbReference type="Rhea" id="RHEA:14109"/>
        <dbReference type="ChEBI" id="CHEBI:15378"/>
        <dbReference type="ChEBI" id="CHEBI:17388"/>
        <dbReference type="ChEBI" id="CHEBI:57783"/>
        <dbReference type="ChEBI" id="CHEBI:58349"/>
        <dbReference type="ChEBI" id="CHEBI:60039"/>
        <dbReference type="EC" id="1.5.1.2"/>
    </reaction>
</comment>
<evidence type="ECO:0000259" key="7">
    <source>
        <dbReference type="Pfam" id="PF03807"/>
    </source>
</evidence>
<feature type="binding site" evidence="6">
    <location>
        <begin position="14"/>
        <end position="19"/>
    </location>
    <ligand>
        <name>NADP(+)</name>
        <dbReference type="ChEBI" id="CHEBI:58349"/>
    </ligand>
</feature>
<dbReference type="Gene3D" id="1.10.3730.10">
    <property type="entry name" value="ProC C-terminal domain-like"/>
    <property type="match status" value="1"/>
</dbReference>
<dbReference type="FunFam" id="1.10.3730.10:FF:000001">
    <property type="entry name" value="Pyrroline-5-carboxylate reductase"/>
    <property type="match status" value="1"/>
</dbReference>
<name>A0A3N0VGB4_9GAMM</name>
<dbReference type="AlphaFoldDB" id="A0A3N0VGB4"/>
<evidence type="ECO:0000256" key="2">
    <source>
        <dbReference type="ARBA" id="ARBA00022857"/>
    </source>
</evidence>
<dbReference type="InterPro" id="IPR028939">
    <property type="entry name" value="P5C_Rdtase_cat_N"/>
</dbReference>
<dbReference type="Pfam" id="PF03807">
    <property type="entry name" value="F420_oxidored"/>
    <property type="match status" value="1"/>
</dbReference>
<keyword evidence="10" id="KW-1185">Reference proteome</keyword>
<evidence type="ECO:0000313" key="10">
    <source>
        <dbReference type="Proteomes" id="UP000282106"/>
    </source>
</evidence>
<dbReference type="PANTHER" id="PTHR11645:SF0">
    <property type="entry name" value="PYRROLINE-5-CARBOXYLATE REDUCTASE 3"/>
    <property type="match status" value="1"/>
</dbReference>
<keyword evidence="2 4" id="KW-0521">NADP</keyword>
<organism evidence="9 10">
    <name type="scientific">Stagnimonas aquatica</name>
    <dbReference type="NCBI Taxonomy" id="2689987"/>
    <lineage>
        <taxon>Bacteria</taxon>
        <taxon>Pseudomonadati</taxon>
        <taxon>Pseudomonadota</taxon>
        <taxon>Gammaproteobacteria</taxon>
        <taxon>Nevskiales</taxon>
        <taxon>Nevskiaceae</taxon>
        <taxon>Stagnimonas</taxon>
    </lineage>
</organism>
<reference evidence="9 10" key="1">
    <citation type="submission" date="2018-10" db="EMBL/GenBank/DDBJ databases">
        <authorList>
            <person name="Chen W.-M."/>
        </authorList>
    </citation>
    <scope>NUCLEOTIDE SEQUENCE [LARGE SCALE GENOMIC DNA]</scope>
    <source>
        <strain evidence="9 10">THS-13</strain>
    </source>
</reference>